<dbReference type="InterPro" id="IPR001509">
    <property type="entry name" value="Epimerase_deHydtase"/>
</dbReference>
<dbReference type="PANTHER" id="PTHR43725">
    <property type="entry name" value="UDP-GLUCOSE 4-EPIMERASE"/>
    <property type="match status" value="1"/>
</dbReference>
<dbReference type="InterPro" id="IPR036291">
    <property type="entry name" value="NAD(P)-bd_dom_sf"/>
</dbReference>
<reference evidence="12 13" key="1">
    <citation type="submission" date="2016-11" db="EMBL/GenBank/DDBJ databases">
        <authorList>
            <person name="Jaros S."/>
            <person name="Januszkiewicz K."/>
            <person name="Wedrychowicz H."/>
        </authorList>
    </citation>
    <scope>NUCLEOTIDE SEQUENCE [LARGE SCALE GENOMIC DNA]</scope>
    <source>
        <strain evidence="12 13">DSM 18772</strain>
    </source>
</reference>
<dbReference type="InParanoid" id="A0A1M6DGG4"/>
<dbReference type="Gene3D" id="3.40.50.720">
    <property type="entry name" value="NAD(P)-binding Rossmann-like Domain"/>
    <property type="match status" value="1"/>
</dbReference>
<dbReference type="GO" id="GO:0003978">
    <property type="term" value="F:UDP-glucose 4-epimerase activity"/>
    <property type="evidence" value="ECO:0007669"/>
    <property type="project" value="UniProtKB-UniRule"/>
</dbReference>
<dbReference type="UniPathway" id="UPA00214"/>
<evidence type="ECO:0000256" key="7">
    <source>
        <dbReference type="ARBA" id="ARBA00023027"/>
    </source>
</evidence>
<dbReference type="CDD" id="cd05247">
    <property type="entry name" value="UDP_G4E_1_SDR_e"/>
    <property type="match status" value="1"/>
</dbReference>
<dbReference type="SUPFAM" id="SSF51735">
    <property type="entry name" value="NAD(P)-binding Rossmann-fold domains"/>
    <property type="match status" value="1"/>
</dbReference>
<dbReference type="EC" id="5.1.3.2" evidence="5 10"/>
<dbReference type="Proteomes" id="UP000184510">
    <property type="component" value="Unassembled WGS sequence"/>
</dbReference>
<gene>
    <name evidence="12" type="ORF">SAMN02745181_0730</name>
</gene>
<dbReference type="GO" id="GO:0033499">
    <property type="term" value="P:galactose catabolic process via UDP-galactose, Leloir pathway"/>
    <property type="evidence" value="ECO:0007669"/>
    <property type="project" value="TreeGrafter"/>
</dbReference>
<comment type="catalytic activity">
    <reaction evidence="1 10">
        <text>UDP-alpha-D-glucose = UDP-alpha-D-galactose</text>
        <dbReference type="Rhea" id="RHEA:22168"/>
        <dbReference type="ChEBI" id="CHEBI:58885"/>
        <dbReference type="ChEBI" id="CHEBI:66914"/>
        <dbReference type="EC" id="5.1.3.2"/>
    </reaction>
</comment>
<accession>A0A1M6DGG4</accession>
<dbReference type="RefSeq" id="WP_143158112.1">
    <property type="nucleotide sequence ID" value="NZ_FQYR01000002.1"/>
</dbReference>
<dbReference type="STRING" id="1123071.SAMN02745181_0730"/>
<dbReference type="EMBL" id="FQYR01000002">
    <property type="protein sequence ID" value="SHI72088.1"/>
    <property type="molecule type" value="Genomic_DNA"/>
</dbReference>
<evidence type="ECO:0000259" key="11">
    <source>
        <dbReference type="Pfam" id="PF01370"/>
    </source>
</evidence>
<dbReference type="AlphaFoldDB" id="A0A1M6DGG4"/>
<name>A0A1M6DGG4_9BACT</name>
<dbReference type="Gene3D" id="3.90.25.10">
    <property type="entry name" value="UDP-galactose 4-epimerase, domain 1"/>
    <property type="match status" value="1"/>
</dbReference>
<keyword evidence="7 10" id="KW-0520">NAD</keyword>
<evidence type="ECO:0000256" key="2">
    <source>
        <dbReference type="ARBA" id="ARBA00001911"/>
    </source>
</evidence>
<dbReference type="PANTHER" id="PTHR43725:SF53">
    <property type="entry name" value="UDP-ARABINOSE 4-EPIMERASE 1"/>
    <property type="match status" value="1"/>
</dbReference>
<dbReference type="FunCoup" id="A0A1M6DGG4">
    <property type="interactions" value="381"/>
</dbReference>
<comment type="cofactor">
    <cofactor evidence="2 10">
        <name>NAD(+)</name>
        <dbReference type="ChEBI" id="CHEBI:57540"/>
    </cofactor>
</comment>
<proteinExistence type="inferred from homology"/>
<evidence type="ECO:0000256" key="3">
    <source>
        <dbReference type="ARBA" id="ARBA00004947"/>
    </source>
</evidence>
<sequence length="334" mass="36541">MLDSVNTLVVGGAGYIGSHCVRQLQAAGHHPVVLDNLCYGHREAVASSVPFYQADLGDFETVCKILQDEKIELVMHFAAFTAVGESVVDPLKYYDNNVAKTISLFRAMEASGVSRFVFSSTAAVYGEPDECPIVETAAKKPINPYGQSKLDIENVLSWMCKSKGWSASVFRYFNAAGAAEDGRIGEDHTPENHLIPLAIKAAQGLRPALKVFGDDYPTEDGTCLRDYVHVDDISRAHIAVFERLMEPGNFLEYNLGTGTPSSVKQVIDTVSKVSGLEVPYEMAARREGDPAVLYANSLKVQSELGWQPQVNDLESIIASAWKWHQSHPQGFTPS</sequence>
<dbReference type="OrthoDB" id="9811743at2"/>
<keyword evidence="13" id="KW-1185">Reference proteome</keyword>
<evidence type="ECO:0000256" key="5">
    <source>
        <dbReference type="ARBA" id="ARBA00013189"/>
    </source>
</evidence>
<protein>
    <recommendedName>
        <fullName evidence="6 10">UDP-glucose 4-epimerase</fullName>
        <ecNumber evidence="5 10">5.1.3.2</ecNumber>
    </recommendedName>
</protein>
<evidence type="ECO:0000313" key="13">
    <source>
        <dbReference type="Proteomes" id="UP000184510"/>
    </source>
</evidence>
<comment type="subunit">
    <text evidence="10">Homodimer.</text>
</comment>
<organism evidence="12 13">
    <name type="scientific">Rubritalea squalenifaciens DSM 18772</name>
    <dbReference type="NCBI Taxonomy" id="1123071"/>
    <lineage>
        <taxon>Bacteria</taxon>
        <taxon>Pseudomonadati</taxon>
        <taxon>Verrucomicrobiota</taxon>
        <taxon>Verrucomicrobiia</taxon>
        <taxon>Verrucomicrobiales</taxon>
        <taxon>Rubritaleaceae</taxon>
        <taxon>Rubritalea</taxon>
    </lineage>
</organism>
<evidence type="ECO:0000256" key="8">
    <source>
        <dbReference type="ARBA" id="ARBA00023235"/>
    </source>
</evidence>
<evidence type="ECO:0000256" key="9">
    <source>
        <dbReference type="ARBA" id="ARBA00023277"/>
    </source>
</evidence>
<dbReference type="InterPro" id="IPR005886">
    <property type="entry name" value="UDP_G4E"/>
</dbReference>
<comment type="pathway">
    <text evidence="3 10">Carbohydrate metabolism; galactose metabolism.</text>
</comment>
<dbReference type="PRINTS" id="PR01713">
    <property type="entry name" value="NUCEPIMERASE"/>
</dbReference>
<feature type="domain" description="NAD-dependent epimerase/dehydratase" evidence="11">
    <location>
        <begin position="8"/>
        <end position="256"/>
    </location>
</feature>
<evidence type="ECO:0000256" key="4">
    <source>
        <dbReference type="ARBA" id="ARBA00007637"/>
    </source>
</evidence>
<evidence type="ECO:0000313" key="12">
    <source>
        <dbReference type="EMBL" id="SHI72088.1"/>
    </source>
</evidence>
<evidence type="ECO:0000256" key="6">
    <source>
        <dbReference type="ARBA" id="ARBA00018569"/>
    </source>
</evidence>
<keyword evidence="9 10" id="KW-0119">Carbohydrate metabolism</keyword>
<evidence type="ECO:0000256" key="10">
    <source>
        <dbReference type="RuleBase" id="RU366046"/>
    </source>
</evidence>
<dbReference type="NCBIfam" id="TIGR01179">
    <property type="entry name" value="galE"/>
    <property type="match status" value="1"/>
</dbReference>
<comment type="similarity">
    <text evidence="4 10">Belongs to the NAD(P)-dependent epimerase/dehydratase family.</text>
</comment>
<evidence type="ECO:0000256" key="1">
    <source>
        <dbReference type="ARBA" id="ARBA00000083"/>
    </source>
</evidence>
<dbReference type="Pfam" id="PF01370">
    <property type="entry name" value="Epimerase"/>
    <property type="match status" value="1"/>
</dbReference>
<keyword evidence="8 10" id="KW-0413">Isomerase</keyword>